<feature type="region of interest" description="Disordered" evidence="1">
    <location>
        <begin position="486"/>
        <end position="514"/>
    </location>
</feature>
<sequence length="652" mass="70469">MRLSLLLAAALATPIAGLSLPADAQAQAQAGRQLLWGDTHLHTTYSSDAFANNNLVADPDTAYRYARGEPVEHPYHRARVQIGTPLDFLVVSDHAEFLGVIRNTYFEGVDTSDLGLLDSLKARLATWILQRHVDRGEGRLLFVDVLPEPGDPRAAAEAAQLGGNVGWLPPMPEVEANTWRQITEAADRYNAPGEFTALIGWEWSSIPAGANLHRVVVSDADAARAQQFQPFGLDDSPYPEDLWAWLAETGEATGVDFLAIPHNSNISKGFMFDTRTLRGAAMTPDYIATRRRWEPIAEITQIKGDSETHPDLSPQDEFADFEAYPHYIQRHITPYEARPGDYLRPALMRGLELERELGANPYQLGFVGSTDSHTALSSAEEDNFHGKMATDSIPANKTLGWSEEDGGTNGWAMSASGMAAVWAEDNTREAILAAMKRREVYATTGPRIGVQFFAGWGLGAEDLEAPDLYARATAAGVPMGGELSAADAASAGEEGAAGEGASSEGSPSEGSPSFLVQALMDPAGAPLDRVQIVKGWLDASGKSHEKVFDVVWSGHRVPGADGRLPPVADTVDRSTGRLGENEGAPQLLAHWRDPGFDAGQAAFYYVRVLQVPTARHSFLDALALGQESAAGYPDTIQERAYTSPIWYRPPAN</sequence>
<feature type="chain" id="PRO_5037750968" evidence="2">
    <location>
        <begin position="25"/>
        <end position="652"/>
    </location>
</feature>
<dbReference type="EMBL" id="JAFKCZ010000004">
    <property type="protein sequence ID" value="MBN7796279.1"/>
    <property type="molecule type" value="Genomic_DNA"/>
</dbReference>
<dbReference type="AlphaFoldDB" id="A0A939DDV4"/>
<name>A0A939DDV4_9GAMM</name>
<evidence type="ECO:0000256" key="1">
    <source>
        <dbReference type="SAM" id="MobiDB-lite"/>
    </source>
</evidence>
<dbReference type="InterPro" id="IPR022028">
    <property type="entry name" value="DUF3604"/>
</dbReference>
<feature type="signal peptide" evidence="2">
    <location>
        <begin position="1"/>
        <end position="24"/>
    </location>
</feature>
<gene>
    <name evidence="3" type="ORF">JYP50_06745</name>
</gene>
<organism evidence="3 4">
    <name type="scientific">Parahaliea mediterranea</name>
    <dbReference type="NCBI Taxonomy" id="651086"/>
    <lineage>
        <taxon>Bacteria</taxon>
        <taxon>Pseudomonadati</taxon>
        <taxon>Pseudomonadota</taxon>
        <taxon>Gammaproteobacteria</taxon>
        <taxon>Cellvibrionales</taxon>
        <taxon>Halieaceae</taxon>
        <taxon>Parahaliea</taxon>
    </lineage>
</organism>
<dbReference type="Gene3D" id="3.20.20.140">
    <property type="entry name" value="Metal-dependent hydrolases"/>
    <property type="match status" value="1"/>
</dbReference>
<accession>A0A939DDV4</accession>
<comment type="caution">
    <text evidence="3">The sequence shown here is derived from an EMBL/GenBank/DDBJ whole genome shotgun (WGS) entry which is preliminary data.</text>
</comment>
<feature type="compositionally biased region" description="Low complexity" evidence="1">
    <location>
        <begin position="486"/>
        <end position="513"/>
    </location>
</feature>
<protein>
    <submittedName>
        <fullName evidence="3">DUF3604 domain-containing protein</fullName>
    </submittedName>
</protein>
<evidence type="ECO:0000256" key="2">
    <source>
        <dbReference type="SAM" id="SignalP"/>
    </source>
</evidence>
<dbReference type="Proteomes" id="UP000664303">
    <property type="component" value="Unassembled WGS sequence"/>
</dbReference>
<dbReference type="Pfam" id="PF12228">
    <property type="entry name" value="DUF3604"/>
    <property type="match status" value="1"/>
</dbReference>
<reference evidence="3" key="1">
    <citation type="submission" date="2021-02" db="EMBL/GenBank/DDBJ databases">
        <title>PHA producing bacteria isolated from coastal sediment in Guangdong, Shenzhen.</title>
        <authorList>
            <person name="Zheng W."/>
            <person name="Yu S."/>
            <person name="Huang Y."/>
        </authorList>
    </citation>
    <scope>NUCLEOTIDE SEQUENCE</scope>
    <source>
        <strain evidence="3">TN14-10</strain>
    </source>
</reference>
<keyword evidence="4" id="KW-1185">Reference proteome</keyword>
<keyword evidence="2" id="KW-0732">Signal</keyword>
<dbReference type="RefSeq" id="WP_206559717.1">
    <property type="nucleotide sequence ID" value="NZ_JAFKCZ010000004.1"/>
</dbReference>
<evidence type="ECO:0000313" key="3">
    <source>
        <dbReference type="EMBL" id="MBN7796279.1"/>
    </source>
</evidence>
<proteinExistence type="predicted"/>
<evidence type="ECO:0000313" key="4">
    <source>
        <dbReference type="Proteomes" id="UP000664303"/>
    </source>
</evidence>